<comment type="caution">
    <text evidence="1">The sequence shown here is derived from an EMBL/GenBank/DDBJ whole genome shotgun (WGS) entry which is preliminary data.</text>
</comment>
<dbReference type="EMBL" id="ASRX01000081">
    <property type="protein sequence ID" value="EYF01453.1"/>
    <property type="molecule type" value="Genomic_DNA"/>
</dbReference>
<dbReference type="STRING" id="1192034.CAP_8286"/>
<evidence type="ECO:0000313" key="2">
    <source>
        <dbReference type="Proteomes" id="UP000019678"/>
    </source>
</evidence>
<evidence type="ECO:0008006" key="3">
    <source>
        <dbReference type="Google" id="ProtNLM"/>
    </source>
</evidence>
<evidence type="ECO:0000313" key="1">
    <source>
        <dbReference type="EMBL" id="EYF01453.1"/>
    </source>
</evidence>
<keyword evidence="2" id="KW-1185">Reference proteome</keyword>
<name>A0A017SWW3_9BACT</name>
<accession>A0A017SWW3</accession>
<sequence length="56" mass="6140">MGQKLLEMAPVVPRAIEKARRADEKLVAFVQERPVTSLCVAAFAGYLLGRVLTRIG</sequence>
<gene>
    <name evidence="1" type="ORF">CAP_8286</name>
</gene>
<proteinExistence type="predicted"/>
<dbReference type="AlphaFoldDB" id="A0A017SWW3"/>
<dbReference type="Proteomes" id="UP000019678">
    <property type="component" value="Unassembled WGS sequence"/>
</dbReference>
<dbReference type="RefSeq" id="WP_231511899.1">
    <property type="nucleotide sequence ID" value="NZ_ASRX01000081.1"/>
</dbReference>
<protein>
    <recommendedName>
        <fullName evidence="3">DUF883 domain-containing protein</fullName>
    </recommendedName>
</protein>
<organism evidence="1 2">
    <name type="scientific">Chondromyces apiculatus DSM 436</name>
    <dbReference type="NCBI Taxonomy" id="1192034"/>
    <lineage>
        <taxon>Bacteria</taxon>
        <taxon>Pseudomonadati</taxon>
        <taxon>Myxococcota</taxon>
        <taxon>Polyangia</taxon>
        <taxon>Polyangiales</taxon>
        <taxon>Polyangiaceae</taxon>
        <taxon>Chondromyces</taxon>
    </lineage>
</organism>
<reference evidence="1 2" key="1">
    <citation type="submission" date="2013-05" db="EMBL/GenBank/DDBJ databases">
        <title>Genome assembly of Chondromyces apiculatus DSM 436.</title>
        <authorList>
            <person name="Sharma G."/>
            <person name="Khatri I."/>
            <person name="Kaur C."/>
            <person name="Mayilraj S."/>
            <person name="Subramanian S."/>
        </authorList>
    </citation>
    <scope>NUCLEOTIDE SEQUENCE [LARGE SCALE GENOMIC DNA]</scope>
    <source>
        <strain evidence="1 2">DSM 436</strain>
    </source>
</reference>